<dbReference type="PANTHER" id="PTHR47585:SF2">
    <property type="entry name" value="DUF1446 DOMAIN PROTEIN (AFU_ORTHOLOGUE AFUA_6G11420)"/>
    <property type="match status" value="1"/>
</dbReference>
<protein>
    <recommendedName>
        <fullName evidence="6">EthD domain-containing protein</fullName>
    </recommendedName>
</protein>
<proteinExistence type="inferred from homology"/>
<evidence type="ECO:0000313" key="4">
    <source>
        <dbReference type="EMBL" id="KAG5764238.1"/>
    </source>
</evidence>
<gene>
    <name evidence="4" type="ORF">H9Q72_007696</name>
</gene>
<dbReference type="InterPro" id="IPR010839">
    <property type="entry name" value="AtuA_N"/>
</dbReference>
<comment type="caution">
    <text evidence="4">The sequence shown here is derived from an EMBL/GenBank/DDBJ whole genome shotgun (WGS) entry which is preliminary data.</text>
</comment>
<evidence type="ECO:0000313" key="5">
    <source>
        <dbReference type="Proteomes" id="UP000750502"/>
    </source>
</evidence>
<dbReference type="AlphaFoldDB" id="A0A9P7HQY9"/>
<dbReference type="InterPro" id="IPR011008">
    <property type="entry name" value="Dimeric_a/b-barrel"/>
</dbReference>
<dbReference type="Proteomes" id="UP000750502">
    <property type="component" value="Unassembled WGS sequence"/>
</dbReference>
<dbReference type="Gene3D" id="3.30.70.100">
    <property type="match status" value="1"/>
</dbReference>
<dbReference type="GO" id="GO:0016491">
    <property type="term" value="F:oxidoreductase activity"/>
    <property type="evidence" value="ECO:0007669"/>
    <property type="project" value="InterPro"/>
</dbReference>
<reference evidence="4" key="2">
    <citation type="submission" date="2020-10" db="EMBL/GenBank/DDBJ databases">
        <authorList>
            <person name="Peck L.D."/>
            <person name="Nowell R.W."/>
            <person name="Flood J."/>
            <person name="Ryan M.J."/>
            <person name="Barraclough T.G."/>
        </authorList>
    </citation>
    <scope>NUCLEOTIDE SEQUENCE</scope>
    <source>
        <strain evidence="4">IMI 127659i</strain>
    </source>
</reference>
<dbReference type="SUPFAM" id="SSF54909">
    <property type="entry name" value="Dimeric alpha+beta barrel"/>
    <property type="match status" value="1"/>
</dbReference>
<dbReference type="EMBL" id="JADFTT010000260">
    <property type="protein sequence ID" value="KAG5764238.1"/>
    <property type="molecule type" value="Genomic_DNA"/>
</dbReference>
<evidence type="ECO:0008006" key="6">
    <source>
        <dbReference type="Google" id="ProtNLM"/>
    </source>
</evidence>
<sequence>MGSITEKLLRIASASGSVTDRRHALADLAKNEDVDFIVGDWLSEYNMTTRGGGKVDSAGSTDEFELSFLEALDPALPHLASSSARLVVNAGASDTKKLHDVVVDKIAAAGLSLKVAWVGGDEVFDVVKKAIDKGDAFKSLTHGGNLSDWGLDPIYAQCYLGGWGIVEALKHGADIVLCGRVADASPTIGCAAYHFGWKREDYQQLASSFVAGHFIECSTYVTGGNFTGFKDLPGESTNLAFPIVEIQSNGDFYVTKQKDRDGIVTVDTCKAQLLYEIQGPLYYNSDVVAKLDNIKLEQVAKDKVFVHNVSGLKPPPTTKVGITAKGGYQAEAHYFLCGLDIEEKAALLERQVRAMLDESTFHCLKFRVNGRCPENPRSQGAATVDLRIFAQSRTEESLSTANFLRPVTDVIMQSYPGATFAVDARQAVPNLTYRNDLRSNHYEPQSTMPWQKIDHEFTHPRLDYNSKPNFQPCIKVSVFFKKIDSIDHDTFFGHWQTVHADLAVATHAFRDHIVRYAQHHQTPEMKERAKSLGEGFLDYDGCAQLWVKTWDDWLAFYNSKEYAAALSDDCNRFMALPMTYMVGYENLVVGDAPRSLGGKDGMDIKSLD</sequence>
<feature type="domain" description="Acyclic terpene utilisation N-terminal" evidence="3">
    <location>
        <begin position="9"/>
        <end position="430"/>
    </location>
</feature>
<feature type="domain" description="EthD" evidence="2">
    <location>
        <begin position="485"/>
        <end position="575"/>
    </location>
</feature>
<dbReference type="Pfam" id="PF07110">
    <property type="entry name" value="EthD"/>
    <property type="match status" value="1"/>
</dbReference>
<evidence type="ECO:0000256" key="1">
    <source>
        <dbReference type="ARBA" id="ARBA00005986"/>
    </source>
</evidence>
<dbReference type="Pfam" id="PF07287">
    <property type="entry name" value="AtuA"/>
    <property type="match status" value="1"/>
</dbReference>
<comment type="similarity">
    <text evidence="1">Belongs to the tpcK family.</text>
</comment>
<name>A0A9P7HQY9_9HYPO</name>
<dbReference type="PANTHER" id="PTHR47585">
    <property type="match status" value="1"/>
</dbReference>
<evidence type="ECO:0000259" key="2">
    <source>
        <dbReference type="Pfam" id="PF07110"/>
    </source>
</evidence>
<organism evidence="4 5">
    <name type="scientific">Fusarium xylarioides</name>
    <dbReference type="NCBI Taxonomy" id="221167"/>
    <lineage>
        <taxon>Eukaryota</taxon>
        <taxon>Fungi</taxon>
        <taxon>Dikarya</taxon>
        <taxon>Ascomycota</taxon>
        <taxon>Pezizomycotina</taxon>
        <taxon>Sordariomycetes</taxon>
        <taxon>Hypocreomycetidae</taxon>
        <taxon>Hypocreales</taxon>
        <taxon>Nectriaceae</taxon>
        <taxon>Fusarium</taxon>
        <taxon>Fusarium fujikuroi species complex</taxon>
    </lineage>
</organism>
<dbReference type="InterPro" id="IPR009799">
    <property type="entry name" value="EthD_dom"/>
</dbReference>
<evidence type="ECO:0000259" key="3">
    <source>
        <dbReference type="Pfam" id="PF07287"/>
    </source>
</evidence>
<accession>A0A9P7HQY9</accession>
<keyword evidence="5" id="KW-1185">Reference proteome</keyword>
<dbReference type="OrthoDB" id="10265871at2759"/>
<reference evidence="4" key="1">
    <citation type="journal article" date="2020" name="bioRxiv">
        <title>Historical genomics reveals the evolutionary mechanisms behind multiple outbreaks of the host-specific coffee wilt pathogen Fusarium xylarioides.</title>
        <authorList>
            <person name="Peck D."/>
            <person name="Nowell R.W."/>
            <person name="Flood J."/>
            <person name="Ryan M.J."/>
            <person name="Barraclough T.G."/>
        </authorList>
    </citation>
    <scope>NUCLEOTIDE SEQUENCE</scope>
    <source>
        <strain evidence="4">IMI 127659i</strain>
    </source>
</reference>